<feature type="transmembrane region" description="Helical" evidence="6">
    <location>
        <begin position="429"/>
        <end position="448"/>
    </location>
</feature>
<feature type="transmembrane region" description="Helical" evidence="6">
    <location>
        <begin position="263"/>
        <end position="285"/>
    </location>
</feature>
<dbReference type="RefSeq" id="WP_094396655.1">
    <property type="nucleotide sequence ID" value="NZ_CP016893.1"/>
</dbReference>
<dbReference type="GO" id="GO:0030420">
    <property type="term" value="P:establishment of competence for transformation"/>
    <property type="evidence" value="ECO:0007669"/>
    <property type="project" value="InterPro"/>
</dbReference>
<dbReference type="NCBIfam" id="TIGR00360">
    <property type="entry name" value="ComEC_N-term"/>
    <property type="match status" value="1"/>
</dbReference>
<evidence type="ECO:0000259" key="7">
    <source>
        <dbReference type="SMART" id="SM00849"/>
    </source>
</evidence>
<dbReference type="InterPro" id="IPR001279">
    <property type="entry name" value="Metallo-B-lactamas"/>
</dbReference>
<dbReference type="SMART" id="SM00849">
    <property type="entry name" value="Lactamase_B"/>
    <property type="match status" value="1"/>
</dbReference>
<dbReference type="InterPro" id="IPR025405">
    <property type="entry name" value="DUF4131"/>
</dbReference>
<keyword evidence="5 6" id="KW-0472">Membrane</keyword>
<keyword evidence="2" id="KW-1003">Cell membrane</keyword>
<evidence type="ECO:0000256" key="4">
    <source>
        <dbReference type="ARBA" id="ARBA00022989"/>
    </source>
</evidence>
<dbReference type="NCBIfam" id="TIGR00361">
    <property type="entry name" value="ComEC_Rec2"/>
    <property type="match status" value="1"/>
</dbReference>
<dbReference type="EMBL" id="CP016893">
    <property type="protein sequence ID" value="AST56335.1"/>
    <property type="molecule type" value="Genomic_DNA"/>
</dbReference>
<feature type="transmembrane region" description="Helical" evidence="6">
    <location>
        <begin position="330"/>
        <end position="347"/>
    </location>
</feature>
<organism evidence="8 9">
    <name type="scientific">Thermoanaerobacterium thermosaccharolyticum</name>
    <name type="common">Clostridium thermosaccharolyticum</name>
    <dbReference type="NCBI Taxonomy" id="1517"/>
    <lineage>
        <taxon>Bacteria</taxon>
        <taxon>Bacillati</taxon>
        <taxon>Bacillota</taxon>
        <taxon>Clostridia</taxon>
        <taxon>Thermoanaerobacterales</taxon>
        <taxon>Thermoanaerobacteraceae</taxon>
        <taxon>Thermoanaerobacterium</taxon>
    </lineage>
</organism>
<feature type="transmembrane region" description="Helical" evidence="6">
    <location>
        <begin position="235"/>
        <end position="257"/>
    </location>
</feature>
<dbReference type="InterPro" id="IPR036866">
    <property type="entry name" value="RibonucZ/Hydroxyglut_hydro"/>
</dbReference>
<dbReference type="Pfam" id="PF00753">
    <property type="entry name" value="Lactamase_B"/>
    <property type="match status" value="1"/>
</dbReference>
<name>A0A223HVM9_THETR</name>
<dbReference type="InterPro" id="IPR004477">
    <property type="entry name" value="ComEC_N"/>
</dbReference>
<dbReference type="InterPro" id="IPR035681">
    <property type="entry name" value="ComA-like_MBL"/>
</dbReference>
<feature type="domain" description="Metallo-beta-lactamase" evidence="7">
    <location>
        <begin position="511"/>
        <end position="714"/>
    </location>
</feature>
<feature type="transmembrane region" description="Helical" evidence="6">
    <location>
        <begin position="6"/>
        <end position="25"/>
    </location>
</feature>
<evidence type="ECO:0000313" key="9">
    <source>
        <dbReference type="Proteomes" id="UP000214975"/>
    </source>
</evidence>
<dbReference type="CDD" id="cd07731">
    <property type="entry name" value="ComA-like_MBL-fold"/>
    <property type="match status" value="1"/>
</dbReference>
<dbReference type="GO" id="GO:0005886">
    <property type="term" value="C:plasma membrane"/>
    <property type="evidence" value="ECO:0007669"/>
    <property type="project" value="UniProtKB-SubCell"/>
</dbReference>
<dbReference type="PANTHER" id="PTHR30619">
    <property type="entry name" value="DNA INTERNALIZATION/COMPETENCE PROTEIN COMEC/REC2"/>
    <property type="match status" value="1"/>
</dbReference>
<reference evidence="8 9" key="1">
    <citation type="submission" date="2016-08" db="EMBL/GenBank/DDBJ databases">
        <title>A novel genetic cassette of butanologenic Thermoanaerobacterium thermosaccharolyticum that directly convert cellulose to butanol.</title>
        <authorList>
            <person name="Li T."/>
            <person name="He J."/>
        </authorList>
    </citation>
    <scope>NUCLEOTIDE SEQUENCE [LARGE SCALE GENOMIC DNA]</scope>
    <source>
        <strain evidence="8 9">TG57</strain>
    </source>
</reference>
<dbReference type="PANTHER" id="PTHR30619:SF1">
    <property type="entry name" value="RECOMBINATION PROTEIN 2"/>
    <property type="match status" value="1"/>
</dbReference>
<evidence type="ECO:0000256" key="1">
    <source>
        <dbReference type="ARBA" id="ARBA00004651"/>
    </source>
</evidence>
<dbReference type="InterPro" id="IPR004797">
    <property type="entry name" value="Competence_ComEC/Rec2"/>
</dbReference>
<protein>
    <submittedName>
        <fullName evidence="8">DNA internalization-related competence protein ComEC/Rec2</fullName>
    </submittedName>
</protein>
<feature type="transmembrane region" description="Helical" evidence="6">
    <location>
        <begin position="480"/>
        <end position="498"/>
    </location>
</feature>
<feature type="transmembrane region" description="Helical" evidence="6">
    <location>
        <begin position="30"/>
        <end position="48"/>
    </location>
</feature>
<gene>
    <name evidence="8" type="ORF">Thert_00079</name>
</gene>
<dbReference type="Gene3D" id="3.60.15.10">
    <property type="entry name" value="Ribonuclease Z/Hydroxyacylglutathione hydrolase-like"/>
    <property type="match status" value="1"/>
</dbReference>
<feature type="transmembrane region" description="Helical" evidence="6">
    <location>
        <begin position="54"/>
        <end position="73"/>
    </location>
</feature>
<sequence>MIIMDKPFLLVAIFLSLGIIICKYLEINTVLLFIILCVILILSIYTYLKRKDSTILLLLSVAIFGMIIGANALHSKGMYDNLNNKLVSFDGIVTDVVAKDGFSKYVLKPKNKEKILITQYGGVFPKDGDLVELRGIIQLPQGKRNPGGFDYKLFLKKNGITALMSVNGYSVKIIKKNADSIIERVFRNTKERIVENYSASMPKNDADFVSSVILGEYNVEDDILNSFRITGISHIIAVSGFNFGLLTVFMMFVLNIFHIRRYSAPIIIPLLIFYTLITGLPPSAVRSVIMASMALIASSIGRNNNPINAVSFAAVIILSFNPLMLFDIGFQLSFVATLSILLLYNPVKDMLKIKNEKLKEVVSVTAAAQLGTIPITIYSFHNLSIISLLPNIIIVPIVSITVILGFLSALIGLIFSPLAVILNMINTPIVELILFLTKIFAEIPHASINVSVPPFYMIIFYYTALLIMISSLSKINKLKVILLILVTSMTVLFVSTLIPRNLEITFLDVGQGDSTFLRTPDGENILIDGGGRPEYNGSSFDVGQDILLPYLLYENAASLDAIFISHTDSDHIGGILSILDDVDVKRIFIGRQVQEDENYKRLMDIANKKKIPVFQLSKGDTITIDGIRYYVLSPSSSIINENPINNNALVFKMVYQNVSILFTGDIEKEAENALIDDNISSDILKVAHHGSNTSSQKNFINKVNPKISVIMVGKNNYGQPDSEVVKYLESKSQLFRTDKDGAIIVDTNGTYIHIKKMVGD</sequence>
<feature type="transmembrane region" description="Helical" evidence="6">
    <location>
        <begin position="359"/>
        <end position="380"/>
    </location>
</feature>
<feature type="transmembrane region" description="Helical" evidence="6">
    <location>
        <begin position="454"/>
        <end position="473"/>
    </location>
</feature>
<feature type="transmembrane region" description="Helical" evidence="6">
    <location>
        <begin position="392"/>
        <end position="422"/>
    </location>
</feature>
<dbReference type="InterPro" id="IPR052159">
    <property type="entry name" value="Competence_DNA_uptake"/>
</dbReference>
<evidence type="ECO:0000256" key="6">
    <source>
        <dbReference type="SAM" id="Phobius"/>
    </source>
</evidence>
<proteinExistence type="predicted"/>
<accession>A0A223HVM9</accession>
<dbReference type="AlphaFoldDB" id="A0A223HVM9"/>
<evidence type="ECO:0000256" key="2">
    <source>
        <dbReference type="ARBA" id="ARBA00022475"/>
    </source>
</evidence>
<evidence type="ECO:0000256" key="3">
    <source>
        <dbReference type="ARBA" id="ARBA00022692"/>
    </source>
</evidence>
<comment type="subcellular location">
    <subcellularLocation>
        <location evidence="1">Cell membrane</location>
        <topology evidence="1">Multi-pass membrane protein</topology>
    </subcellularLocation>
</comment>
<keyword evidence="4 6" id="KW-1133">Transmembrane helix</keyword>
<evidence type="ECO:0000256" key="5">
    <source>
        <dbReference type="ARBA" id="ARBA00023136"/>
    </source>
</evidence>
<keyword evidence="3 6" id="KW-0812">Transmembrane</keyword>
<dbReference type="Pfam" id="PF03772">
    <property type="entry name" value="Competence"/>
    <property type="match status" value="1"/>
</dbReference>
<dbReference type="Proteomes" id="UP000214975">
    <property type="component" value="Chromosome"/>
</dbReference>
<dbReference type="SUPFAM" id="SSF56281">
    <property type="entry name" value="Metallo-hydrolase/oxidoreductase"/>
    <property type="match status" value="1"/>
</dbReference>
<evidence type="ECO:0000313" key="8">
    <source>
        <dbReference type="EMBL" id="AST56335.1"/>
    </source>
</evidence>
<dbReference type="Pfam" id="PF13567">
    <property type="entry name" value="DUF4131"/>
    <property type="match status" value="1"/>
</dbReference>